<keyword evidence="6" id="KW-0687">Ribonucleoprotein</keyword>
<evidence type="ECO:0000256" key="5">
    <source>
        <dbReference type="ARBA" id="ARBA00023128"/>
    </source>
</evidence>
<dbReference type="EMBL" id="FN649137">
    <property type="protein sequence ID" value="CBN73960.1"/>
    <property type="molecule type" value="Genomic_DNA"/>
</dbReference>
<sequence>MPLIGNIVTGGLRMSKYISKSARKRIPMTSKMGNKNFYKGKGATKEGTINSRGRFIVDPEKRLEIIAPDLDGFKLKPYVSKAVWKPRRGGQALLDSA</sequence>
<dbReference type="STRING" id="2880.D8LTR3"/>
<evidence type="ECO:0000256" key="6">
    <source>
        <dbReference type="ARBA" id="ARBA00023274"/>
    </source>
</evidence>
<protein>
    <submittedName>
        <fullName evidence="7">Uncharacterized protein</fullName>
    </submittedName>
</protein>
<keyword evidence="8" id="KW-1185">Reference proteome</keyword>
<comment type="subcellular location">
    <subcellularLocation>
        <location evidence="1">Mitochondrion</location>
    </subcellularLocation>
</comment>
<dbReference type="InterPro" id="IPR019189">
    <property type="entry name" value="Ribosomal_mL41"/>
</dbReference>
<name>D8LTR3_ECTSI</name>
<dbReference type="PANTHER" id="PTHR21338">
    <property type="entry name" value="MITOCHONDRIAL RIBOSOMAL PROTEIN L41"/>
    <property type="match status" value="1"/>
</dbReference>
<dbReference type="GO" id="GO:0003735">
    <property type="term" value="F:structural constituent of ribosome"/>
    <property type="evidence" value="ECO:0007669"/>
    <property type="project" value="InterPro"/>
</dbReference>
<comment type="similarity">
    <text evidence="2">Belongs to the mitochondrion-specific ribosomal protein mL41 family.</text>
</comment>
<organism evidence="7 8">
    <name type="scientific">Ectocarpus siliculosus</name>
    <name type="common">Brown alga</name>
    <name type="synonym">Conferva siliculosa</name>
    <dbReference type="NCBI Taxonomy" id="2880"/>
    <lineage>
        <taxon>Eukaryota</taxon>
        <taxon>Sar</taxon>
        <taxon>Stramenopiles</taxon>
        <taxon>Ochrophyta</taxon>
        <taxon>PX clade</taxon>
        <taxon>Phaeophyceae</taxon>
        <taxon>Ectocarpales</taxon>
        <taxon>Ectocarpaceae</taxon>
        <taxon>Ectocarpus</taxon>
    </lineage>
</organism>
<evidence type="ECO:0000256" key="2">
    <source>
        <dbReference type="ARBA" id="ARBA00010152"/>
    </source>
</evidence>
<keyword evidence="4" id="KW-0689">Ribosomal protein</keyword>
<gene>
    <name evidence="7" type="ORF">Esi_0009_0106</name>
</gene>
<evidence type="ECO:0000256" key="4">
    <source>
        <dbReference type="ARBA" id="ARBA00022980"/>
    </source>
</evidence>
<dbReference type="GO" id="GO:0005762">
    <property type="term" value="C:mitochondrial large ribosomal subunit"/>
    <property type="evidence" value="ECO:0007669"/>
    <property type="project" value="InterPro"/>
</dbReference>
<dbReference type="InParanoid" id="D8LTR3"/>
<dbReference type="GO" id="GO:0006412">
    <property type="term" value="P:translation"/>
    <property type="evidence" value="ECO:0007669"/>
    <property type="project" value="TreeGrafter"/>
</dbReference>
<dbReference type="OrthoDB" id="408933at2759"/>
<evidence type="ECO:0000313" key="8">
    <source>
        <dbReference type="Proteomes" id="UP000002630"/>
    </source>
</evidence>
<evidence type="ECO:0000256" key="1">
    <source>
        <dbReference type="ARBA" id="ARBA00004173"/>
    </source>
</evidence>
<dbReference type="Proteomes" id="UP000002630">
    <property type="component" value="Linkage Group LG07"/>
</dbReference>
<dbReference type="PANTHER" id="PTHR21338:SF0">
    <property type="entry name" value="LARGE RIBOSOMAL SUBUNIT PROTEIN ML41"/>
    <property type="match status" value="1"/>
</dbReference>
<dbReference type="Pfam" id="PF09809">
    <property type="entry name" value="MRP-L27"/>
    <property type="match status" value="1"/>
</dbReference>
<keyword evidence="5" id="KW-0496">Mitochondrion</keyword>
<keyword evidence="3" id="KW-0809">Transit peptide</keyword>
<dbReference type="EMBL" id="FN649732">
    <property type="protein sequence ID" value="CBN73960.1"/>
    <property type="molecule type" value="Genomic_DNA"/>
</dbReference>
<accession>D8LTR3</accession>
<proteinExistence type="inferred from homology"/>
<reference evidence="7 8" key="1">
    <citation type="journal article" date="2010" name="Nature">
        <title>The Ectocarpus genome and the independent evolution of multicellularity in brown algae.</title>
        <authorList>
            <person name="Cock J.M."/>
            <person name="Sterck L."/>
            <person name="Rouze P."/>
            <person name="Scornet D."/>
            <person name="Allen A.E."/>
            <person name="Amoutzias G."/>
            <person name="Anthouard V."/>
            <person name="Artiguenave F."/>
            <person name="Aury J.M."/>
            <person name="Badger J.H."/>
            <person name="Beszteri B."/>
            <person name="Billiau K."/>
            <person name="Bonnet E."/>
            <person name="Bothwell J.H."/>
            <person name="Bowler C."/>
            <person name="Boyen C."/>
            <person name="Brownlee C."/>
            <person name="Carrano C.J."/>
            <person name="Charrier B."/>
            <person name="Cho G.Y."/>
            <person name="Coelho S.M."/>
            <person name="Collen J."/>
            <person name="Corre E."/>
            <person name="Da Silva C."/>
            <person name="Delage L."/>
            <person name="Delaroque N."/>
            <person name="Dittami S.M."/>
            <person name="Doulbeau S."/>
            <person name="Elias M."/>
            <person name="Farnham G."/>
            <person name="Gachon C.M."/>
            <person name="Gschloessl B."/>
            <person name="Heesch S."/>
            <person name="Jabbari K."/>
            <person name="Jubin C."/>
            <person name="Kawai H."/>
            <person name="Kimura K."/>
            <person name="Kloareg B."/>
            <person name="Kupper F.C."/>
            <person name="Lang D."/>
            <person name="Le Bail A."/>
            <person name="Leblanc C."/>
            <person name="Lerouge P."/>
            <person name="Lohr M."/>
            <person name="Lopez P.J."/>
            <person name="Martens C."/>
            <person name="Maumus F."/>
            <person name="Michel G."/>
            <person name="Miranda-Saavedra D."/>
            <person name="Morales J."/>
            <person name="Moreau H."/>
            <person name="Motomura T."/>
            <person name="Nagasato C."/>
            <person name="Napoli C.A."/>
            <person name="Nelson D.R."/>
            <person name="Nyvall-Collen P."/>
            <person name="Peters A.F."/>
            <person name="Pommier C."/>
            <person name="Potin P."/>
            <person name="Poulain J."/>
            <person name="Quesneville H."/>
            <person name="Read B."/>
            <person name="Rensing S.A."/>
            <person name="Ritter A."/>
            <person name="Rousvoal S."/>
            <person name="Samanta M."/>
            <person name="Samson G."/>
            <person name="Schroeder D.C."/>
            <person name="Segurens B."/>
            <person name="Strittmatter M."/>
            <person name="Tonon T."/>
            <person name="Tregear J.W."/>
            <person name="Valentin K."/>
            <person name="von Dassow P."/>
            <person name="Yamagishi T."/>
            <person name="Van de Peer Y."/>
            <person name="Wincker P."/>
        </authorList>
    </citation>
    <scope>NUCLEOTIDE SEQUENCE [LARGE SCALE GENOMIC DNA]</scope>
    <source>
        <strain evidence="8">Ec32 / CCAP1310/4</strain>
    </source>
</reference>
<evidence type="ECO:0000313" key="7">
    <source>
        <dbReference type="EMBL" id="CBN73960.1"/>
    </source>
</evidence>
<evidence type="ECO:0000256" key="3">
    <source>
        <dbReference type="ARBA" id="ARBA00022946"/>
    </source>
</evidence>
<dbReference type="AlphaFoldDB" id="D8LTR3"/>